<protein>
    <submittedName>
        <fullName evidence="1">Uncharacterized protein</fullName>
    </submittedName>
</protein>
<dbReference type="Proteomes" id="UP000824029">
    <property type="component" value="Unassembled WGS sequence"/>
</dbReference>
<dbReference type="AlphaFoldDB" id="A0A9D2DKH8"/>
<reference evidence="1" key="1">
    <citation type="journal article" date="2021" name="PeerJ">
        <title>Extensive microbial diversity within the chicken gut microbiome revealed by metagenomics and culture.</title>
        <authorList>
            <person name="Gilroy R."/>
            <person name="Ravi A."/>
            <person name="Getino M."/>
            <person name="Pursley I."/>
            <person name="Horton D.L."/>
            <person name="Alikhan N.F."/>
            <person name="Baker D."/>
            <person name="Gharbi K."/>
            <person name="Hall N."/>
            <person name="Watson M."/>
            <person name="Adriaenssens E.M."/>
            <person name="Foster-Nyarko E."/>
            <person name="Jarju S."/>
            <person name="Secka A."/>
            <person name="Antonio M."/>
            <person name="Oren A."/>
            <person name="Chaudhuri R.R."/>
            <person name="La Ragione R."/>
            <person name="Hildebrand F."/>
            <person name="Pallen M.J."/>
        </authorList>
    </citation>
    <scope>NUCLEOTIDE SEQUENCE</scope>
    <source>
        <strain evidence="1">ChiHecolR3B27-1887</strain>
    </source>
</reference>
<gene>
    <name evidence="1" type="ORF">IAA22_05150</name>
</gene>
<reference evidence="1" key="2">
    <citation type="submission" date="2021-04" db="EMBL/GenBank/DDBJ databases">
        <authorList>
            <person name="Gilroy R."/>
        </authorList>
    </citation>
    <scope>NUCLEOTIDE SEQUENCE</scope>
    <source>
        <strain evidence="1">ChiHecolR3B27-1887</strain>
    </source>
</reference>
<evidence type="ECO:0000313" key="1">
    <source>
        <dbReference type="EMBL" id="HIZ18475.1"/>
    </source>
</evidence>
<comment type="caution">
    <text evidence="1">The sequence shown here is derived from an EMBL/GenBank/DDBJ whole genome shotgun (WGS) entry which is preliminary data.</text>
</comment>
<dbReference type="EMBL" id="DXBZ01000096">
    <property type="protein sequence ID" value="HIZ18475.1"/>
    <property type="molecule type" value="Genomic_DNA"/>
</dbReference>
<evidence type="ECO:0000313" key="2">
    <source>
        <dbReference type="Proteomes" id="UP000824029"/>
    </source>
</evidence>
<organism evidence="1 2">
    <name type="scientific">Candidatus Olsenella stercoravium</name>
    <dbReference type="NCBI Taxonomy" id="2838713"/>
    <lineage>
        <taxon>Bacteria</taxon>
        <taxon>Bacillati</taxon>
        <taxon>Actinomycetota</taxon>
        <taxon>Coriobacteriia</taxon>
        <taxon>Coriobacteriales</taxon>
        <taxon>Atopobiaceae</taxon>
        <taxon>Olsenella</taxon>
    </lineage>
</organism>
<sequence length="66" mass="7291">MAIENDGIVSGPAFAVQERDEDGLVTEVAPLVTITVYEYRELCSKAALWDEYRADVDRWAVGEADA</sequence>
<name>A0A9D2DKH8_9ACTN</name>
<proteinExistence type="predicted"/>
<accession>A0A9D2DKH8</accession>